<evidence type="ECO:0000313" key="2">
    <source>
        <dbReference type="Proteomes" id="UP001437256"/>
    </source>
</evidence>
<gene>
    <name evidence="1" type="ORF">AAF712_015836</name>
</gene>
<protein>
    <submittedName>
        <fullName evidence="1">Uncharacterized protein</fullName>
    </submittedName>
</protein>
<comment type="caution">
    <text evidence="1">The sequence shown here is derived from an EMBL/GenBank/DDBJ whole genome shotgun (WGS) entry which is preliminary data.</text>
</comment>
<dbReference type="EMBL" id="JBBXMP010000507">
    <property type="protein sequence ID" value="KAL0057515.1"/>
    <property type="molecule type" value="Genomic_DNA"/>
</dbReference>
<accession>A0ABR2Z8B0</accession>
<evidence type="ECO:0000313" key="1">
    <source>
        <dbReference type="EMBL" id="KAL0057515.1"/>
    </source>
</evidence>
<proteinExistence type="predicted"/>
<reference evidence="1 2" key="1">
    <citation type="submission" date="2024-05" db="EMBL/GenBank/DDBJ databases">
        <title>A draft genome resource for the thread blight pathogen Marasmius tenuissimus strain MS-2.</title>
        <authorList>
            <person name="Yulfo-Soto G.E."/>
            <person name="Baruah I.K."/>
            <person name="Amoako-Attah I."/>
            <person name="Bukari Y."/>
            <person name="Meinhardt L.W."/>
            <person name="Bailey B.A."/>
            <person name="Cohen S.P."/>
        </authorList>
    </citation>
    <scope>NUCLEOTIDE SEQUENCE [LARGE SCALE GENOMIC DNA]</scope>
    <source>
        <strain evidence="1 2">MS-2</strain>
    </source>
</reference>
<keyword evidence="2" id="KW-1185">Reference proteome</keyword>
<sequence>MKTMFQHEVNNDPQRYLENLYQELVLWKKAERPAVSPLDHPLVVLQSLDTTSKRISQEIRFSMGHIPLMEKFCAFNTVVLHTYGCVSDLQIMLYEEDLISDDDTAKKYLTLEERYNMRRLKLFDGALQWKYDAAGL</sequence>
<name>A0ABR2Z8B0_9AGAR</name>
<dbReference type="Proteomes" id="UP001437256">
    <property type="component" value="Unassembled WGS sequence"/>
</dbReference>
<organism evidence="1 2">
    <name type="scientific">Marasmius tenuissimus</name>
    <dbReference type="NCBI Taxonomy" id="585030"/>
    <lineage>
        <taxon>Eukaryota</taxon>
        <taxon>Fungi</taxon>
        <taxon>Dikarya</taxon>
        <taxon>Basidiomycota</taxon>
        <taxon>Agaricomycotina</taxon>
        <taxon>Agaricomycetes</taxon>
        <taxon>Agaricomycetidae</taxon>
        <taxon>Agaricales</taxon>
        <taxon>Marasmiineae</taxon>
        <taxon>Marasmiaceae</taxon>
        <taxon>Marasmius</taxon>
    </lineage>
</organism>